<reference evidence="2" key="3">
    <citation type="submission" date="2025-09" db="UniProtKB">
        <authorList>
            <consortium name="Ensembl"/>
        </authorList>
    </citation>
    <scope>IDENTIFICATION</scope>
</reference>
<accession>A0A3Q1CXR0</accession>
<protein>
    <submittedName>
        <fullName evidence="2">Uncharacterized protein</fullName>
    </submittedName>
</protein>
<evidence type="ECO:0000313" key="3">
    <source>
        <dbReference type="Proteomes" id="UP001501940"/>
    </source>
</evidence>
<feature type="region of interest" description="Disordered" evidence="1">
    <location>
        <begin position="1"/>
        <end position="26"/>
    </location>
</feature>
<dbReference type="Ensembl" id="ENSAOCT00000025370.2">
    <property type="protein sequence ID" value="ENSAOCP00000030404.2"/>
    <property type="gene ID" value="ENSAOCG00000021341.2"/>
</dbReference>
<keyword evidence="3" id="KW-1185">Reference proteome</keyword>
<organism evidence="2 3">
    <name type="scientific">Amphiprion ocellaris</name>
    <name type="common">Clown anemonefish</name>
    <dbReference type="NCBI Taxonomy" id="80972"/>
    <lineage>
        <taxon>Eukaryota</taxon>
        <taxon>Metazoa</taxon>
        <taxon>Chordata</taxon>
        <taxon>Craniata</taxon>
        <taxon>Vertebrata</taxon>
        <taxon>Euteleostomi</taxon>
        <taxon>Actinopterygii</taxon>
        <taxon>Neopterygii</taxon>
        <taxon>Teleostei</taxon>
        <taxon>Neoteleostei</taxon>
        <taxon>Acanthomorphata</taxon>
        <taxon>Ovalentaria</taxon>
        <taxon>Pomacentridae</taxon>
        <taxon>Amphiprion</taxon>
    </lineage>
</organism>
<proteinExistence type="predicted"/>
<name>A0A3Q1CXR0_AMPOC</name>
<reference evidence="2 3" key="1">
    <citation type="submission" date="2022-01" db="EMBL/GenBank/DDBJ databases">
        <title>A chromosome-scale genome assembly of the false clownfish, Amphiprion ocellaris.</title>
        <authorList>
            <person name="Ryu T."/>
        </authorList>
    </citation>
    <scope>NUCLEOTIDE SEQUENCE [LARGE SCALE GENOMIC DNA]</scope>
</reference>
<reference evidence="2" key="2">
    <citation type="submission" date="2025-08" db="UniProtKB">
        <authorList>
            <consortium name="Ensembl"/>
        </authorList>
    </citation>
    <scope>IDENTIFICATION</scope>
</reference>
<feature type="compositionally biased region" description="Polar residues" evidence="1">
    <location>
        <begin position="1"/>
        <end position="11"/>
    </location>
</feature>
<evidence type="ECO:0000256" key="1">
    <source>
        <dbReference type="SAM" id="MobiDB-lite"/>
    </source>
</evidence>
<evidence type="ECO:0000313" key="2">
    <source>
        <dbReference type="Ensembl" id="ENSAOCP00000030404.2"/>
    </source>
</evidence>
<dbReference type="Proteomes" id="UP001501940">
    <property type="component" value="Chromosome 1"/>
</dbReference>
<dbReference type="AlphaFoldDB" id="A0A3Q1CXR0"/>
<sequence length="93" mass="10774">MIISPSKISHSQGRREKSSKSRQLASSVHLHVNSDPFLSLFSCTDNNMSSMNTLTINHRIYTTFYSLVYSFFYFKEQIEEQKTGFRMLLPSSI</sequence>